<dbReference type="InterPro" id="IPR013785">
    <property type="entry name" value="Aldolase_TIM"/>
</dbReference>
<dbReference type="PANTHER" id="PTHR10889">
    <property type="entry name" value="DEOXYRIBOSE-PHOSPHATE ALDOLASE"/>
    <property type="match status" value="1"/>
</dbReference>
<dbReference type="SUPFAM" id="SSF51569">
    <property type="entry name" value="Aldolase"/>
    <property type="match status" value="1"/>
</dbReference>
<dbReference type="KEGG" id="sfw:WN53_17450"/>
<dbReference type="GO" id="GO:0006018">
    <property type="term" value="P:2-deoxyribose 1-phosphate catabolic process"/>
    <property type="evidence" value="ECO:0007669"/>
    <property type="project" value="UniProtKB-UniRule"/>
</dbReference>
<dbReference type="EMBL" id="CABEEZ010000029">
    <property type="protein sequence ID" value="VTR22796.1"/>
    <property type="molecule type" value="Genomic_DNA"/>
</dbReference>
<evidence type="ECO:0000256" key="7">
    <source>
        <dbReference type="HAMAP-Rule" id="MF_00114"/>
    </source>
</evidence>
<dbReference type="NCBIfam" id="TIGR00126">
    <property type="entry name" value="deoC"/>
    <property type="match status" value="1"/>
</dbReference>
<keyword evidence="4 7" id="KW-0704">Schiff base</keyword>
<dbReference type="InterPro" id="IPR002915">
    <property type="entry name" value="DeoC/FbaB/LacD_aldolase"/>
</dbReference>
<dbReference type="EMBL" id="LR134492">
    <property type="protein sequence ID" value="VEI67639.1"/>
    <property type="molecule type" value="Genomic_DNA"/>
</dbReference>
<dbReference type="Proteomes" id="UP000270487">
    <property type="component" value="Chromosome"/>
</dbReference>
<dbReference type="GO" id="GO:0004139">
    <property type="term" value="F:deoxyribose-phosphate aldolase activity"/>
    <property type="evidence" value="ECO:0007669"/>
    <property type="project" value="UniProtKB-UniRule"/>
</dbReference>
<evidence type="ECO:0000256" key="1">
    <source>
        <dbReference type="ARBA" id="ARBA00010936"/>
    </source>
</evidence>
<reference evidence="8 10" key="1">
    <citation type="submission" date="2018-12" db="EMBL/GenBank/DDBJ databases">
        <authorList>
            <consortium name="Pathogen Informatics"/>
        </authorList>
    </citation>
    <scope>NUCLEOTIDE SEQUENCE [LARGE SCALE GENOMIC DNA]</scope>
    <source>
        <strain evidence="9">NCTC12965</strain>
        <strain evidence="8 10">NCTC13193</strain>
    </source>
</reference>
<dbReference type="PANTHER" id="PTHR10889:SF1">
    <property type="entry name" value="DEOXYRIBOSE-PHOSPHATE ALDOLASE"/>
    <property type="match status" value="1"/>
</dbReference>
<dbReference type="GeneID" id="30321965"/>
<feature type="active site" description="Proton donor/acceptor" evidence="7">
    <location>
        <position position="185"/>
    </location>
</feature>
<dbReference type="AlphaFoldDB" id="A0A0F7HDK2"/>
<dbReference type="InterPro" id="IPR011343">
    <property type="entry name" value="DeoC"/>
</dbReference>
<dbReference type="Gene3D" id="3.20.20.70">
    <property type="entry name" value="Aldolase class I"/>
    <property type="match status" value="1"/>
</dbReference>
<comment type="catalytic activity">
    <reaction evidence="5 7">
        <text>2-deoxy-D-ribose 5-phosphate = D-glyceraldehyde 3-phosphate + acetaldehyde</text>
        <dbReference type="Rhea" id="RHEA:12821"/>
        <dbReference type="ChEBI" id="CHEBI:15343"/>
        <dbReference type="ChEBI" id="CHEBI:59776"/>
        <dbReference type="ChEBI" id="CHEBI:62877"/>
        <dbReference type="EC" id="4.1.2.4"/>
    </reaction>
</comment>
<dbReference type="SMART" id="SM01133">
    <property type="entry name" value="DeoC"/>
    <property type="match status" value="1"/>
</dbReference>
<dbReference type="STRING" id="47917.AV650_12900"/>
<protein>
    <recommendedName>
        <fullName evidence="7">Deoxyribose-phosphate aldolase</fullName>
        <shortName evidence="7">DERA</shortName>
        <ecNumber evidence="7">4.1.2.4</ecNumber>
    </recommendedName>
    <alternativeName>
        <fullName evidence="7">2-deoxy-D-ribose 5-phosphate aldolase</fullName>
    </alternativeName>
    <alternativeName>
        <fullName evidence="7">Phosphodeoxyriboaldolase</fullName>
        <shortName evidence="7">Deoxyriboaldolase</shortName>
    </alternativeName>
</protein>
<dbReference type="EC" id="4.1.2.4" evidence="7"/>
<evidence type="ECO:0000256" key="4">
    <source>
        <dbReference type="ARBA" id="ARBA00023270"/>
    </source>
</evidence>
<feature type="active site" description="Schiff-base intermediate with acetaldehyde" evidence="7">
    <location>
        <position position="156"/>
    </location>
</feature>
<dbReference type="InterPro" id="IPR028581">
    <property type="entry name" value="DeoC_typeI"/>
</dbReference>
<gene>
    <name evidence="8" type="primary">deoC1</name>
    <name evidence="7" type="synonym">deoC</name>
    <name evidence="9" type="ORF">NCTC12965_01615</name>
    <name evidence="8" type="ORF">NCTC13193_02029</name>
</gene>
<dbReference type="FunFam" id="3.20.20.70:FF:000044">
    <property type="entry name" value="Deoxyribose-phosphate aldolase"/>
    <property type="match status" value="1"/>
</dbReference>
<dbReference type="GO" id="GO:0005737">
    <property type="term" value="C:cytoplasm"/>
    <property type="evidence" value="ECO:0007669"/>
    <property type="project" value="UniProtKB-SubCell"/>
</dbReference>
<dbReference type="GO" id="GO:0009264">
    <property type="term" value="P:deoxyribonucleotide catabolic process"/>
    <property type="evidence" value="ECO:0007669"/>
    <property type="project" value="UniProtKB-UniRule"/>
</dbReference>
<comment type="pathway">
    <text evidence="7">Carbohydrate degradation; 2-deoxy-D-ribose 1-phosphate degradation; D-glyceraldehyde 3-phosphate and acetaldehyde from 2-deoxy-alpha-D-ribose 1-phosphate: step 2/2.</text>
</comment>
<keyword evidence="3 7" id="KW-0456">Lyase</keyword>
<dbReference type="UniPathway" id="UPA00002">
    <property type="reaction ID" value="UER00468"/>
</dbReference>
<comment type="subcellular location">
    <subcellularLocation>
        <location evidence="7">Cytoplasm</location>
    </subcellularLocation>
</comment>
<dbReference type="RefSeq" id="WP_024485555.1">
    <property type="nucleotide sequence ID" value="NZ_CAMISF010000001.1"/>
</dbReference>
<evidence type="ECO:0000313" key="10">
    <source>
        <dbReference type="Proteomes" id="UP000270487"/>
    </source>
</evidence>
<dbReference type="Pfam" id="PF01791">
    <property type="entry name" value="DeoC"/>
    <property type="match status" value="1"/>
</dbReference>
<evidence type="ECO:0000256" key="2">
    <source>
        <dbReference type="ARBA" id="ARBA00022490"/>
    </source>
</evidence>
<name>A0A0F7HDK2_SERFO</name>
<proteinExistence type="inferred from homology"/>
<organism evidence="8 10">
    <name type="scientific">Serratia fonticola</name>
    <dbReference type="NCBI Taxonomy" id="47917"/>
    <lineage>
        <taxon>Bacteria</taxon>
        <taxon>Pseudomonadati</taxon>
        <taxon>Pseudomonadota</taxon>
        <taxon>Gammaproteobacteria</taxon>
        <taxon>Enterobacterales</taxon>
        <taxon>Yersiniaceae</taxon>
        <taxon>Serratia</taxon>
    </lineage>
</organism>
<dbReference type="CDD" id="cd00959">
    <property type="entry name" value="DeoC"/>
    <property type="match status" value="1"/>
</dbReference>
<evidence type="ECO:0000313" key="8">
    <source>
        <dbReference type="EMBL" id="VEI67639.1"/>
    </source>
</evidence>
<feature type="active site" description="Proton donor/acceptor" evidence="7">
    <location>
        <position position="94"/>
    </location>
</feature>
<evidence type="ECO:0000256" key="6">
    <source>
        <dbReference type="ARBA" id="ARBA00056337"/>
    </source>
</evidence>
<keyword evidence="2 7" id="KW-0963">Cytoplasm</keyword>
<comment type="function">
    <text evidence="6 7">Catalyzes a reversible aldol reaction between acetaldehyde and D-glyceraldehyde 3-phosphate to generate 2-deoxy-D-ribose 5-phosphate.</text>
</comment>
<sequence>MTTEQIDYARYIDHTLLAMDTTESQINQLCEEARQHNFYAVCVNSGYVPLAAHLLQESNVKVCSVIGFPLGAGLTVSKAFEAKAAIAAGAQEIDMVINVGWLKSGLNDEVKADIAAVREVCAAIPLKVILETCLLSDEQIVVVCEMCRELDVAFVKTSTGFSTGGAREDHVKLMRATVGSEMGVKASGAVRDRATAGKMIAAGATRIGTSSGVAIVSGDAADTGSY</sequence>
<accession>A0A0F7HDK2</accession>
<dbReference type="GO" id="GO:0016052">
    <property type="term" value="P:carbohydrate catabolic process"/>
    <property type="evidence" value="ECO:0007669"/>
    <property type="project" value="TreeGrafter"/>
</dbReference>
<evidence type="ECO:0000313" key="9">
    <source>
        <dbReference type="EMBL" id="VTR22796.1"/>
    </source>
</evidence>
<dbReference type="HAMAP" id="MF_00114">
    <property type="entry name" value="DeoC_type1"/>
    <property type="match status" value="1"/>
</dbReference>
<evidence type="ECO:0000256" key="3">
    <source>
        <dbReference type="ARBA" id="ARBA00023239"/>
    </source>
</evidence>
<evidence type="ECO:0000256" key="5">
    <source>
        <dbReference type="ARBA" id="ARBA00048791"/>
    </source>
</evidence>
<comment type="similarity">
    <text evidence="1 7">Belongs to the DeoC/FbaB aldolase family. DeoC type 1 subfamily.</text>
</comment>
<dbReference type="PIRSF" id="PIRSF001357">
    <property type="entry name" value="DeoC"/>
    <property type="match status" value="1"/>
</dbReference>